<dbReference type="STRING" id="6280.A0A0N4T613"/>
<keyword evidence="3" id="KW-1185">Reference proteome</keyword>
<dbReference type="CDD" id="cd23158">
    <property type="entry name" value="Prefoldin_UXT"/>
    <property type="match status" value="1"/>
</dbReference>
<sequence length="270" mass="31588">MSEKNELCEKYRKFAVERLQSDYEEIIKAVNCIVDEVKEYETLLLFINKIKVLDSEEPLKTQTNIGKDIFCEAVIDKWDHVIVKLFDDIYAELTLERAEIFITKKIELLSERAAFYERESHAISINVINFSSKRLSWIGVGKTWCNNFCYLAMFLGILGLKIDTVISCFSYYLLQEQGLTLVIILKLYAYIMKTRIISESVVRRCLLLRHRNATNSFPNDTVYILSRIATEIVKEILYRSATNAEENCSERVMLENLHRILPQSFFDFNL</sequence>
<protein>
    <submittedName>
        <fullName evidence="2 4">Uncharacterized protein</fullName>
    </submittedName>
</protein>
<dbReference type="Proteomes" id="UP000278627">
    <property type="component" value="Unassembled WGS sequence"/>
</dbReference>
<evidence type="ECO:0000313" key="4">
    <source>
        <dbReference type="WBParaSite" id="BPAG_0000364601-mRNA-1"/>
    </source>
</evidence>
<dbReference type="InterPro" id="IPR004127">
    <property type="entry name" value="Prefoldin_subunit_alpha"/>
</dbReference>
<reference evidence="4" key="1">
    <citation type="submission" date="2017-02" db="UniProtKB">
        <authorList>
            <consortium name="WormBaseParasite"/>
        </authorList>
    </citation>
    <scope>IDENTIFICATION</scope>
</reference>
<dbReference type="Gene3D" id="1.10.287.370">
    <property type="match status" value="1"/>
</dbReference>
<gene>
    <name evidence="2" type="ORF">BPAG_LOCUS3614</name>
</gene>
<proteinExistence type="predicted"/>
<dbReference type="InterPro" id="IPR009053">
    <property type="entry name" value="Prefoldin"/>
</dbReference>
<dbReference type="EMBL" id="UZAD01001162">
    <property type="protein sequence ID" value="VDN84800.1"/>
    <property type="molecule type" value="Genomic_DNA"/>
</dbReference>
<evidence type="ECO:0000313" key="3">
    <source>
        <dbReference type="Proteomes" id="UP000278627"/>
    </source>
</evidence>
<dbReference type="Pfam" id="PF02996">
    <property type="entry name" value="Prefoldin"/>
    <property type="match status" value="1"/>
</dbReference>
<dbReference type="WBParaSite" id="BPAG_0000364601-mRNA-1">
    <property type="protein sequence ID" value="BPAG_0000364601-mRNA-1"/>
    <property type="gene ID" value="BPAG_0000364601"/>
</dbReference>
<dbReference type="SUPFAM" id="SSF46579">
    <property type="entry name" value="Prefoldin"/>
    <property type="match status" value="1"/>
</dbReference>
<evidence type="ECO:0000313" key="2">
    <source>
        <dbReference type="EMBL" id="VDN84800.1"/>
    </source>
</evidence>
<evidence type="ECO:0000256" key="1">
    <source>
        <dbReference type="ARBA" id="ARBA00011695"/>
    </source>
</evidence>
<dbReference type="AlphaFoldDB" id="A0A0N4T613"/>
<accession>A0A0N4T613</accession>
<reference evidence="2 3" key="2">
    <citation type="submission" date="2018-11" db="EMBL/GenBank/DDBJ databases">
        <authorList>
            <consortium name="Pathogen Informatics"/>
        </authorList>
    </citation>
    <scope>NUCLEOTIDE SEQUENCE [LARGE SCALE GENOMIC DNA]</scope>
</reference>
<organism evidence="4">
    <name type="scientific">Brugia pahangi</name>
    <name type="common">Filarial nematode worm</name>
    <dbReference type="NCBI Taxonomy" id="6280"/>
    <lineage>
        <taxon>Eukaryota</taxon>
        <taxon>Metazoa</taxon>
        <taxon>Ecdysozoa</taxon>
        <taxon>Nematoda</taxon>
        <taxon>Chromadorea</taxon>
        <taxon>Rhabditida</taxon>
        <taxon>Spirurina</taxon>
        <taxon>Spiruromorpha</taxon>
        <taxon>Filarioidea</taxon>
        <taxon>Onchocercidae</taxon>
        <taxon>Brugia</taxon>
    </lineage>
</organism>
<comment type="subunit">
    <text evidence="1">Heterohexamer of two PFD-alpha type and four PFD-beta type subunits.</text>
</comment>
<dbReference type="Gene3D" id="6.10.130.30">
    <property type="match status" value="1"/>
</dbReference>
<name>A0A0N4T613_BRUPA</name>